<comment type="caution">
    <text evidence="4">The sequence shown here is derived from an EMBL/GenBank/DDBJ whole genome shotgun (WGS) entry which is preliminary data.</text>
</comment>
<keyword evidence="1" id="KW-0808">Transferase</keyword>
<evidence type="ECO:0000259" key="3">
    <source>
        <dbReference type="PROSITE" id="PS50206"/>
    </source>
</evidence>
<dbReference type="EMBL" id="JAPCHY010000001">
    <property type="protein sequence ID" value="MCW4470975.1"/>
    <property type="molecule type" value="Genomic_DNA"/>
</dbReference>
<organism evidence="4 5">
    <name type="scientific">Xanthomonas chitinilytica</name>
    <dbReference type="NCBI Taxonomy" id="2989819"/>
    <lineage>
        <taxon>Bacteria</taxon>
        <taxon>Pseudomonadati</taxon>
        <taxon>Pseudomonadota</taxon>
        <taxon>Gammaproteobacteria</taxon>
        <taxon>Lysobacterales</taxon>
        <taxon>Lysobacteraceae</taxon>
        <taxon>Xanthomonas</taxon>
    </lineage>
</organism>
<dbReference type="RefSeq" id="WP_265125194.1">
    <property type="nucleotide sequence ID" value="NZ_JAPCHY010000001.1"/>
</dbReference>
<feature type="domain" description="Rhodanese" evidence="3">
    <location>
        <begin position="188"/>
        <end position="300"/>
    </location>
</feature>
<dbReference type="PANTHER" id="PTHR11364:SF27">
    <property type="entry name" value="SULFURTRANSFERASE"/>
    <property type="match status" value="1"/>
</dbReference>
<dbReference type="InterPro" id="IPR001763">
    <property type="entry name" value="Rhodanese-like_dom"/>
</dbReference>
<dbReference type="PROSITE" id="PS50206">
    <property type="entry name" value="RHODANESE_3"/>
    <property type="match status" value="2"/>
</dbReference>
<evidence type="ECO:0000313" key="4">
    <source>
        <dbReference type="EMBL" id="MCW4470975.1"/>
    </source>
</evidence>
<dbReference type="CDD" id="cd01448">
    <property type="entry name" value="TST_Repeat_1"/>
    <property type="match status" value="1"/>
</dbReference>
<proteinExistence type="predicted"/>
<gene>
    <name evidence="4" type="ORF">OK345_00390</name>
</gene>
<dbReference type="SMART" id="SM00450">
    <property type="entry name" value="RHOD"/>
    <property type="match status" value="2"/>
</dbReference>
<name>A0ABT3JS28_9XANT</name>
<reference evidence="4 5" key="1">
    <citation type="submission" date="2022-10" db="EMBL/GenBank/DDBJ databases">
        <title>Xanthomonas sp. H13-6.</title>
        <authorList>
            <person name="Liu X."/>
            <person name="Deng Z."/>
            <person name="Jiang Y."/>
            <person name="Yu T."/>
            <person name="Ai J."/>
        </authorList>
    </citation>
    <scope>NUCLEOTIDE SEQUENCE [LARGE SCALE GENOMIC DNA]</scope>
    <source>
        <strain evidence="4 5">H13-6</strain>
    </source>
</reference>
<dbReference type="Proteomes" id="UP001209922">
    <property type="component" value="Unassembled WGS sequence"/>
</dbReference>
<dbReference type="InterPro" id="IPR036873">
    <property type="entry name" value="Rhodanese-like_dom_sf"/>
</dbReference>
<dbReference type="Gene3D" id="3.40.250.10">
    <property type="entry name" value="Rhodanese-like domain"/>
    <property type="match status" value="2"/>
</dbReference>
<evidence type="ECO:0000256" key="2">
    <source>
        <dbReference type="ARBA" id="ARBA00022737"/>
    </source>
</evidence>
<evidence type="ECO:0000256" key="1">
    <source>
        <dbReference type="ARBA" id="ARBA00022679"/>
    </source>
</evidence>
<evidence type="ECO:0000313" key="5">
    <source>
        <dbReference type="Proteomes" id="UP001209922"/>
    </source>
</evidence>
<dbReference type="SUPFAM" id="SSF52821">
    <property type="entry name" value="Rhodanese/Cell cycle control phosphatase"/>
    <property type="match status" value="2"/>
</dbReference>
<dbReference type="PANTHER" id="PTHR11364">
    <property type="entry name" value="THIOSULFATE SULFERTANSFERASE"/>
    <property type="match status" value="1"/>
</dbReference>
<accession>A0ABT3JS28</accession>
<sequence length="302" mass="31611">MNASNTSPGWELLVDVRQLADALGRGDLGIVDARAQPSAGLRIVDARFSLADPQSGALAYAQGHLPGAVHADLNRDLSDLSRPGLGRHPLPHDEAFAQRLGQWGIGPQTQVVVHDAGDGSMAAARLWWLLKLLGHARVAVLDGGLAAWQAAGLPLVAEVPAPVPLPPYPASFDQDRIVAAGEVLQRLSQPPGWLLDARAGERFRGEVEPLDPVAGHVPGAVNRPLALNLRDGRFRPPAELRAELAPLLGPHAPSEVVVMCGSGVTACHLLLALELAGLPGARVYAGSWSGWVGDSSRPVATG</sequence>
<dbReference type="InterPro" id="IPR045078">
    <property type="entry name" value="TST/MPST-like"/>
</dbReference>
<keyword evidence="5" id="KW-1185">Reference proteome</keyword>
<protein>
    <submittedName>
        <fullName evidence="4">Sulfurtransferase</fullName>
    </submittedName>
</protein>
<keyword evidence="2" id="KW-0677">Repeat</keyword>
<feature type="domain" description="Rhodanese" evidence="3">
    <location>
        <begin position="37"/>
        <end position="157"/>
    </location>
</feature>
<dbReference type="CDD" id="cd01449">
    <property type="entry name" value="TST_Repeat_2"/>
    <property type="match status" value="1"/>
</dbReference>
<dbReference type="Pfam" id="PF00581">
    <property type="entry name" value="Rhodanese"/>
    <property type="match status" value="2"/>
</dbReference>